<name>A0AC34FK60_9BILA</name>
<organism evidence="1 2">
    <name type="scientific">Panagrolaimus sp. ES5</name>
    <dbReference type="NCBI Taxonomy" id="591445"/>
    <lineage>
        <taxon>Eukaryota</taxon>
        <taxon>Metazoa</taxon>
        <taxon>Ecdysozoa</taxon>
        <taxon>Nematoda</taxon>
        <taxon>Chromadorea</taxon>
        <taxon>Rhabditida</taxon>
        <taxon>Tylenchina</taxon>
        <taxon>Panagrolaimomorpha</taxon>
        <taxon>Panagrolaimoidea</taxon>
        <taxon>Panagrolaimidae</taxon>
        <taxon>Panagrolaimus</taxon>
    </lineage>
</organism>
<evidence type="ECO:0000313" key="1">
    <source>
        <dbReference type="Proteomes" id="UP000887579"/>
    </source>
</evidence>
<protein>
    <submittedName>
        <fullName evidence="2">Uncharacterized protein</fullName>
    </submittedName>
</protein>
<sequence length="259" mass="29091">MTSKNAETNEEKKAAAEKIVNSLKDGVEALNEVLNTFDSNKDNNSNDNDESESDETTKNNKRLTVIEVIKCNEEGRNEEPNYVNIEAIYKKPDIEDKAMAYLMSSGEVVTESEIVSCIESVSEEAEDKTEKTNEEKKAAAEKIVNSLKDGVEALNEVLNTFDSHKDNNSNDNDESESDETTKNNKRLTVIEVIKCNEEGRNEEPNYVNIEAIYKKPDIEDKAMAYLMSSGEVVTESEIVSCIESVFEEEEDKTEIIIMT</sequence>
<evidence type="ECO:0000313" key="2">
    <source>
        <dbReference type="WBParaSite" id="ES5_v2.g17647.t1"/>
    </source>
</evidence>
<reference evidence="2" key="1">
    <citation type="submission" date="2022-11" db="UniProtKB">
        <authorList>
            <consortium name="WormBaseParasite"/>
        </authorList>
    </citation>
    <scope>IDENTIFICATION</scope>
</reference>
<proteinExistence type="predicted"/>
<dbReference type="WBParaSite" id="ES5_v2.g17647.t1">
    <property type="protein sequence ID" value="ES5_v2.g17647.t1"/>
    <property type="gene ID" value="ES5_v2.g17647"/>
</dbReference>
<accession>A0AC34FK60</accession>
<dbReference type="Proteomes" id="UP000887579">
    <property type="component" value="Unplaced"/>
</dbReference>